<dbReference type="AlphaFoldDB" id="A0A7X0U8A4"/>
<name>A0A7X0U8A4_9BURK</name>
<dbReference type="EMBL" id="JACHLK010000002">
    <property type="protein sequence ID" value="MBB6558763.1"/>
    <property type="molecule type" value="Genomic_DNA"/>
</dbReference>
<dbReference type="Pfam" id="PF11339">
    <property type="entry name" value="DUF3141"/>
    <property type="match status" value="1"/>
</dbReference>
<dbReference type="InterPro" id="IPR051321">
    <property type="entry name" value="PHA/PHB_synthase"/>
</dbReference>
<protein>
    <submittedName>
        <fullName evidence="1">Polyhydroxyalkanoate depolymerase</fullName>
    </submittedName>
</protein>
<dbReference type="Gene3D" id="3.40.50.1820">
    <property type="entry name" value="alpha/beta hydrolase"/>
    <property type="match status" value="1"/>
</dbReference>
<dbReference type="PANTHER" id="PTHR36837:SF2">
    <property type="entry name" value="POLY(3-HYDROXYALKANOATE) POLYMERASE SUBUNIT PHAC"/>
    <property type="match status" value="1"/>
</dbReference>
<dbReference type="InterPro" id="IPR024501">
    <property type="entry name" value="DUF3141"/>
</dbReference>
<dbReference type="PANTHER" id="PTHR36837">
    <property type="entry name" value="POLY(3-HYDROXYALKANOATE) POLYMERASE SUBUNIT PHAC"/>
    <property type="match status" value="1"/>
</dbReference>
<dbReference type="Proteomes" id="UP000575083">
    <property type="component" value="Unassembled WGS sequence"/>
</dbReference>
<organism evidence="1 2">
    <name type="scientific">Acidovorax soli</name>
    <dbReference type="NCBI Taxonomy" id="592050"/>
    <lineage>
        <taxon>Bacteria</taxon>
        <taxon>Pseudomonadati</taxon>
        <taxon>Pseudomonadota</taxon>
        <taxon>Betaproteobacteria</taxon>
        <taxon>Burkholderiales</taxon>
        <taxon>Comamonadaceae</taxon>
        <taxon>Acidovorax</taxon>
    </lineage>
</organism>
<dbReference type="InterPro" id="IPR029058">
    <property type="entry name" value="AB_hydrolase_fold"/>
</dbReference>
<evidence type="ECO:0000313" key="1">
    <source>
        <dbReference type="EMBL" id="MBB6558763.1"/>
    </source>
</evidence>
<sequence length="379" mass="41175">MSDHGKVSHGTPAAPLAAEHSVPLFWPMAAAWHLGEQALALMQRNADFATEAAVIDHPPQPAWATPNQVRLELATMRLREFTDSAAKGTPILVDAPFAGHSSTIADYAPGQSLVQVLMAAGAPRVLVTDWKSATPAMRYFDIDTYLAELNVAIDDLGGQVHLIGLCQGGWLSAMFAARFPGKVQSLVLAGSPIDTDAGDGPIKRLAHRMPLSTYKDMVAAGQGLMRGSLMLAGWKNMHPAEQYANKYTTLYQHIEDKSQVARTEQFERWYENPVDLPGAYYLQAIEQLFKENRFAKGQFVGLGRTLALRDITIPTYLLGGEADDITTPEQVFAAAELIGTPKHSIVRKLVPGGHIGLFMGSGTLKTAWPGIAEWVLGHR</sequence>
<keyword evidence="2" id="KW-1185">Reference proteome</keyword>
<comment type="caution">
    <text evidence="1">The sequence shown here is derived from an EMBL/GenBank/DDBJ whole genome shotgun (WGS) entry which is preliminary data.</text>
</comment>
<dbReference type="RefSeq" id="WP_184856187.1">
    <property type="nucleotide sequence ID" value="NZ_JACHLK010000002.1"/>
</dbReference>
<dbReference type="SUPFAM" id="SSF53474">
    <property type="entry name" value="alpha/beta-Hydrolases"/>
    <property type="match status" value="1"/>
</dbReference>
<reference evidence="1 2" key="1">
    <citation type="submission" date="2020-08" db="EMBL/GenBank/DDBJ databases">
        <title>Functional genomics of gut bacteria from endangered species of beetles.</title>
        <authorList>
            <person name="Carlos-Shanley C."/>
        </authorList>
    </citation>
    <scope>NUCLEOTIDE SEQUENCE [LARGE SCALE GENOMIC DNA]</scope>
    <source>
        <strain evidence="1 2">S00198</strain>
    </source>
</reference>
<accession>A0A7X0U8A4</accession>
<evidence type="ECO:0000313" key="2">
    <source>
        <dbReference type="Proteomes" id="UP000575083"/>
    </source>
</evidence>
<proteinExistence type="predicted"/>
<gene>
    <name evidence="1" type="ORF">HNP48_001427</name>
</gene>